<feature type="domain" description="Endoplasmic reticulum vesicle transporter N-terminal" evidence="8">
    <location>
        <begin position="3"/>
        <end position="90"/>
    </location>
</feature>
<feature type="domain" description="Endoplasmic reticulum vesicle transporter C-terminal" evidence="7">
    <location>
        <begin position="154"/>
        <end position="384"/>
    </location>
</feature>
<dbReference type="GO" id="GO:0030134">
    <property type="term" value="C:COPII-coated ER to Golgi transport vesicle"/>
    <property type="evidence" value="ECO:0007669"/>
    <property type="project" value="TreeGrafter"/>
</dbReference>
<dbReference type="InterPro" id="IPR045888">
    <property type="entry name" value="Erv"/>
</dbReference>
<keyword evidence="10" id="KW-1185">Reference proteome</keyword>
<feature type="compositionally biased region" description="Low complexity" evidence="6">
    <location>
        <begin position="537"/>
        <end position="550"/>
    </location>
</feature>
<evidence type="ECO:0000259" key="8">
    <source>
        <dbReference type="Pfam" id="PF13850"/>
    </source>
</evidence>
<feature type="compositionally biased region" description="Gly residues" evidence="6">
    <location>
        <begin position="642"/>
        <end position="658"/>
    </location>
</feature>
<feature type="compositionally biased region" description="Basic and acidic residues" evidence="6">
    <location>
        <begin position="301"/>
        <end position="310"/>
    </location>
</feature>
<evidence type="ECO:0000256" key="2">
    <source>
        <dbReference type="ARBA" id="ARBA00005648"/>
    </source>
</evidence>
<feature type="compositionally biased region" description="Low complexity" evidence="6">
    <location>
        <begin position="517"/>
        <end position="527"/>
    </location>
</feature>
<accession>A0A383W8X7</accession>
<reference evidence="9 10" key="1">
    <citation type="submission" date="2016-10" db="EMBL/GenBank/DDBJ databases">
        <authorList>
            <person name="Cai Z."/>
        </authorList>
    </citation>
    <scope>NUCLEOTIDE SEQUENCE [LARGE SCALE GENOMIC DNA]</scope>
</reference>
<dbReference type="PANTHER" id="PTHR10984:SF25">
    <property type="entry name" value="ENDOPLASMIC RETICULUM-GOLGI INTERMEDIATE COMPARTMENT PROTEIN 3"/>
    <property type="match status" value="1"/>
</dbReference>
<dbReference type="AlphaFoldDB" id="A0A383W8X7"/>
<keyword evidence="3" id="KW-0812">Transmembrane</keyword>
<dbReference type="Proteomes" id="UP000256970">
    <property type="component" value="Unassembled WGS sequence"/>
</dbReference>
<dbReference type="STRING" id="3088.A0A383W8X7"/>
<evidence type="ECO:0000313" key="9">
    <source>
        <dbReference type="EMBL" id="SZX73871.1"/>
    </source>
</evidence>
<comment type="similarity">
    <text evidence="2">Belongs to the ERGIC family.</text>
</comment>
<feature type="region of interest" description="Disordered" evidence="6">
    <location>
        <begin position="272"/>
        <end position="331"/>
    </location>
</feature>
<dbReference type="InterPro" id="IPR039542">
    <property type="entry name" value="Erv_N"/>
</dbReference>
<evidence type="ECO:0000313" key="10">
    <source>
        <dbReference type="Proteomes" id="UP000256970"/>
    </source>
</evidence>
<dbReference type="InterPro" id="IPR012936">
    <property type="entry name" value="Erv_C"/>
</dbReference>
<keyword evidence="5" id="KW-0472">Membrane</keyword>
<evidence type="ECO:0000259" key="7">
    <source>
        <dbReference type="Pfam" id="PF07970"/>
    </source>
</evidence>
<evidence type="ECO:0008006" key="11">
    <source>
        <dbReference type="Google" id="ProtNLM"/>
    </source>
</evidence>
<keyword evidence="4" id="KW-1133">Transmembrane helix</keyword>
<gene>
    <name evidence="9" type="ORF">BQ4739_LOCUS14111</name>
</gene>
<evidence type="ECO:0000256" key="5">
    <source>
        <dbReference type="ARBA" id="ARBA00023136"/>
    </source>
</evidence>
<dbReference type="EMBL" id="FNXT01001199">
    <property type="protein sequence ID" value="SZX73871.1"/>
    <property type="molecule type" value="Genomic_DNA"/>
</dbReference>
<feature type="region of interest" description="Disordered" evidence="6">
    <location>
        <begin position="468"/>
        <end position="552"/>
    </location>
</feature>
<dbReference type="Pfam" id="PF13850">
    <property type="entry name" value="ERGIC_N"/>
    <property type="match status" value="1"/>
</dbReference>
<evidence type="ECO:0000256" key="3">
    <source>
        <dbReference type="ARBA" id="ARBA00022692"/>
    </source>
</evidence>
<feature type="compositionally biased region" description="Gly residues" evidence="6">
    <location>
        <begin position="317"/>
        <end position="328"/>
    </location>
</feature>
<dbReference type="PANTHER" id="PTHR10984">
    <property type="entry name" value="ENDOPLASMIC RETICULUM-GOLGI INTERMEDIATE COMPARTMENT PROTEIN"/>
    <property type="match status" value="1"/>
</dbReference>
<dbReference type="GO" id="GO:0005783">
    <property type="term" value="C:endoplasmic reticulum"/>
    <property type="evidence" value="ECO:0007669"/>
    <property type="project" value="TreeGrafter"/>
</dbReference>
<evidence type="ECO:0000256" key="4">
    <source>
        <dbReference type="ARBA" id="ARBA00022989"/>
    </source>
</evidence>
<organism evidence="9 10">
    <name type="scientific">Tetradesmus obliquus</name>
    <name type="common">Green alga</name>
    <name type="synonym">Acutodesmus obliquus</name>
    <dbReference type="NCBI Taxonomy" id="3088"/>
    <lineage>
        <taxon>Eukaryota</taxon>
        <taxon>Viridiplantae</taxon>
        <taxon>Chlorophyta</taxon>
        <taxon>core chlorophytes</taxon>
        <taxon>Chlorophyceae</taxon>
        <taxon>CS clade</taxon>
        <taxon>Sphaeropleales</taxon>
        <taxon>Scenedesmaceae</taxon>
        <taxon>Tetradesmus</taxon>
    </lineage>
</organism>
<sequence length="685" mass="69034">MRLKGFSAFGHAEAHLTRQTSHGAIVTVLGVILGVALATHEISYYVSGRGESKMMVDLARRHDLNVHVDISFPAIPCAGLSVDVMDASGTSGNDANHAKGVHLHKMRLDQHGKRIGGKDAEYQTPQSQKMVQDKTGTVMQIDLGAAMTQMSDMDTEMQQHEGCRVFGELTVRRVAGRLHFAVHQQSFIDVLPQMLTGHVLPRLTNMSHVIHKVSFGPEFPGQVNPLDGFKRINGPNEDPHAYKYFLKIVPTVYHTRVGVMMETSQYSVGEYAMPLRGPNGNGNGNHHPQPTSTQTQPGHPADPKDKDGNVHKIAQGSGVGPAGAGASGGDTHPTSMVQNAFVDFSYDLSPIVNEINASPGSLLHFMVRLCAVVGGVLSVTRMADKIVHALLVSAGYVTVPCTSGGGGFSKVPSRGYSSNPGSARTSLPGDATAYVSGPGSNGGALPYVPSRSSYGGAGGVSSPMHSLNSYPVRTSSGGGSALGNQHSFPASGVQATDAAGLHQRAAQASHPGSHPLSRMTSSGSSARSGGGMAPQLSSGGAAPGTPVAPGSFGGGGRPMVSYGSGKYGSSIGSLAGGPGSGAGGTLVGDAIPLAGSGSGAAAGFGSGSGSGQLGPAAAGQVSHLLGAGGSLPGGVDVAGGGVGGVGGGRPYSSSGGGAPLQQQAAGYSASRLGAAPGPPGQYGAR</sequence>
<evidence type="ECO:0000256" key="6">
    <source>
        <dbReference type="SAM" id="MobiDB-lite"/>
    </source>
</evidence>
<dbReference type="Pfam" id="PF07970">
    <property type="entry name" value="COPIIcoated_ERV"/>
    <property type="match status" value="1"/>
</dbReference>
<proteinExistence type="inferred from homology"/>
<comment type="subcellular location">
    <subcellularLocation>
        <location evidence="1">Membrane</location>
        <topology evidence="1">Multi-pass membrane protein</topology>
    </subcellularLocation>
</comment>
<evidence type="ECO:0000256" key="1">
    <source>
        <dbReference type="ARBA" id="ARBA00004141"/>
    </source>
</evidence>
<dbReference type="GO" id="GO:0016020">
    <property type="term" value="C:membrane"/>
    <property type="evidence" value="ECO:0007669"/>
    <property type="project" value="UniProtKB-SubCell"/>
</dbReference>
<name>A0A383W8X7_TETOB</name>
<protein>
    <recommendedName>
        <fullName evidence="11">Endoplasmic reticulum vesicle transporter C-terminal domain-containing protein</fullName>
    </recommendedName>
</protein>
<feature type="region of interest" description="Disordered" evidence="6">
    <location>
        <begin position="642"/>
        <end position="685"/>
    </location>
</feature>